<evidence type="ECO:0000256" key="3">
    <source>
        <dbReference type="SAM" id="MobiDB-lite"/>
    </source>
</evidence>
<dbReference type="Proteomes" id="UP000306102">
    <property type="component" value="Unassembled WGS sequence"/>
</dbReference>
<evidence type="ECO:0000256" key="1">
    <source>
        <dbReference type="ARBA" id="ARBA00022842"/>
    </source>
</evidence>
<dbReference type="InterPro" id="IPR008250">
    <property type="entry name" value="ATPase_P-typ_transduc_dom_A_sf"/>
</dbReference>
<sequence>MFFFLKIGDQVPTDGLFIDGHSLQVNESSVTDQRNTKNEDGTIEFLAGKTKFHDAITSMVRLMVVEVTIIVTIPKGLPLFITLTLGYTVKRIMAYGVMVQNPSVCETMGSEFEFSGKPFEKEILSWAVQELNMDLEELKQNYTILHVEPFNSTTKRSGISIRKMVDSMVNVHWKVGMATGWGRGSPSPSLIPDGGNSPVPGLYPRRGTHYRPLTGSAPDDDDDDDERHEIDQIIQGLGSTSLSSGGYSFLAFFFLEIEL</sequence>
<dbReference type="SUPFAM" id="SSF81665">
    <property type="entry name" value="Calcium ATPase, transmembrane domain M"/>
    <property type="match status" value="1"/>
</dbReference>
<reference evidence="4 5" key="1">
    <citation type="journal article" date="2018" name="Proc. Natl. Acad. Sci. U.S.A.">
        <title>Draft genome sequence of Camellia sinensis var. sinensis provides insights into the evolution of the tea genome and tea quality.</title>
        <authorList>
            <person name="Wei C."/>
            <person name="Yang H."/>
            <person name="Wang S."/>
            <person name="Zhao J."/>
            <person name="Liu C."/>
            <person name="Gao L."/>
            <person name="Xia E."/>
            <person name="Lu Y."/>
            <person name="Tai Y."/>
            <person name="She G."/>
            <person name="Sun J."/>
            <person name="Cao H."/>
            <person name="Tong W."/>
            <person name="Gao Q."/>
            <person name="Li Y."/>
            <person name="Deng W."/>
            <person name="Jiang X."/>
            <person name="Wang W."/>
            <person name="Chen Q."/>
            <person name="Zhang S."/>
            <person name="Li H."/>
            <person name="Wu J."/>
            <person name="Wang P."/>
            <person name="Li P."/>
            <person name="Shi C."/>
            <person name="Zheng F."/>
            <person name="Jian J."/>
            <person name="Huang B."/>
            <person name="Shan D."/>
            <person name="Shi M."/>
            <person name="Fang C."/>
            <person name="Yue Y."/>
            <person name="Li F."/>
            <person name="Li D."/>
            <person name="Wei S."/>
            <person name="Han B."/>
            <person name="Jiang C."/>
            <person name="Yin Y."/>
            <person name="Xia T."/>
            <person name="Zhang Z."/>
            <person name="Bennetzen J.L."/>
            <person name="Zhao S."/>
            <person name="Wan X."/>
        </authorList>
    </citation>
    <scope>NUCLEOTIDE SEQUENCE [LARGE SCALE GENOMIC DNA]</scope>
    <source>
        <strain evidence="5">cv. Shuchazao</strain>
        <tissue evidence="4">Leaf</tissue>
    </source>
</reference>
<dbReference type="SUPFAM" id="SSF81653">
    <property type="entry name" value="Calcium ATPase, transduction domain A"/>
    <property type="match status" value="1"/>
</dbReference>
<feature type="coiled-coil region" evidence="2">
    <location>
        <begin position="121"/>
        <end position="148"/>
    </location>
</feature>
<protein>
    <recommendedName>
        <fullName evidence="6">Cation-transporting P-type ATPase N-terminal domain-containing protein</fullName>
    </recommendedName>
</protein>
<evidence type="ECO:0008006" key="6">
    <source>
        <dbReference type="Google" id="ProtNLM"/>
    </source>
</evidence>
<evidence type="ECO:0000256" key="2">
    <source>
        <dbReference type="SAM" id="Coils"/>
    </source>
</evidence>
<feature type="region of interest" description="Disordered" evidence="3">
    <location>
        <begin position="184"/>
        <end position="226"/>
    </location>
</feature>
<accession>A0A4S4DWX5</accession>
<dbReference type="PANTHER" id="PTHR24093:SF434">
    <property type="entry name" value="CALCIUM-TRANSPORTING ATPASE 13, PLASMA MEMBRANE-TYPE-RELATED"/>
    <property type="match status" value="1"/>
</dbReference>
<dbReference type="AlphaFoldDB" id="A0A4S4DWX5"/>
<keyword evidence="1" id="KW-0460">Magnesium</keyword>
<dbReference type="GO" id="GO:0005886">
    <property type="term" value="C:plasma membrane"/>
    <property type="evidence" value="ECO:0007669"/>
    <property type="project" value="TreeGrafter"/>
</dbReference>
<organism evidence="4 5">
    <name type="scientific">Camellia sinensis var. sinensis</name>
    <name type="common">China tea</name>
    <dbReference type="NCBI Taxonomy" id="542762"/>
    <lineage>
        <taxon>Eukaryota</taxon>
        <taxon>Viridiplantae</taxon>
        <taxon>Streptophyta</taxon>
        <taxon>Embryophyta</taxon>
        <taxon>Tracheophyta</taxon>
        <taxon>Spermatophyta</taxon>
        <taxon>Magnoliopsida</taxon>
        <taxon>eudicotyledons</taxon>
        <taxon>Gunneridae</taxon>
        <taxon>Pentapetalae</taxon>
        <taxon>asterids</taxon>
        <taxon>Ericales</taxon>
        <taxon>Theaceae</taxon>
        <taxon>Camellia</taxon>
    </lineage>
</organism>
<evidence type="ECO:0000313" key="4">
    <source>
        <dbReference type="EMBL" id="THG07860.1"/>
    </source>
</evidence>
<comment type="caution">
    <text evidence="4">The sequence shown here is derived from an EMBL/GenBank/DDBJ whole genome shotgun (WGS) entry which is preliminary data.</text>
</comment>
<dbReference type="InterPro" id="IPR023298">
    <property type="entry name" value="ATPase_P-typ_TM_dom_sf"/>
</dbReference>
<dbReference type="EMBL" id="SDRB02009727">
    <property type="protein sequence ID" value="THG07860.1"/>
    <property type="molecule type" value="Genomic_DNA"/>
</dbReference>
<dbReference type="PANTHER" id="PTHR24093">
    <property type="entry name" value="CATION TRANSPORTING ATPASE"/>
    <property type="match status" value="1"/>
</dbReference>
<dbReference type="GO" id="GO:0005388">
    <property type="term" value="F:P-type calcium transporter activity"/>
    <property type="evidence" value="ECO:0007669"/>
    <property type="project" value="TreeGrafter"/>
</dbReference>
<evidence type="ECO:0000313" key="5">
    <source>
        <dbReference type="Proteomes" id="UP000306102"/>
    </source>
</evidence>
<proteinExistence type="predicted"/>
<gene>
    <name evidence="4" type="ORF">TEA_007758</name>
</gene>
<keyword evidence="2" id="KW-0175">Coiled coil</keyword>
<dbReference type="Gene3D" id="1.20.1110.10">
    <property type="entry name" value="Calcium-transporting ATPase, transmembrane domain"/>
    <property type="match status" value="1"/>
</dbReference>
<name>A0A4S4DWX5_CAMSN</name>
<keyword evidence="5" id="KW-1185">Reference proteome</keyword>
<dbReference type="STRING" id="542762.A0A4S4DWX5"/>